<accession>F0EHA7</accession>
<proteinExistence type="predicted"/>
<organism evidence="1 2">
    <name type="scientific">Enterococcus casseliflavus ATCC 12755</name>
    <dbReference type="NCBI Taxonomy" id="888066"/>
    <lineage>
        <taxon>Bacteria</taxon>
        <taxon>Bacillati</taxon>
        <taxon>Bacillota</taxon>
        <taxon>Bacilli</taxon>
        <taxon>Lactobacillales</taxon>
        <taxon>Enterococcaceae</taxon>
        <taxon>Enterococcus</taxon>
    </lineage>
</organism>
<dbReference type="Proteomes" id="UP000004835">
    <property type="component" value="Unassembled WGS sequence"/>
</dbReference>
<comment type="caution">
    <text evidence="1">The sequence shown here is derived from an EMBL/GenBank/DDBJ whole genome shotgun (WGS) entry which is preliminary data.</text>
</comment>
<dbReference type="EMBL" id="AEWT01000007">
    <property type="protein sequence ID" value="EGC70421.1"/>
    <property type="molecule type" value="Genomic_DNA"/>
</dbReference>
<gene>
    <name evidence="1" type="ORF">HMPREF9087_0799</name>
</gene>
<dbReference type="AlphaFoldDB" id="F0EHA7"/>
<name>F0EHA7_ENTCA</name>
<dbReference type="HOGENOM" id="CLU_3250878_0_0_9"/>
<evidence type="ECO:0000313" key="2">
    <source>
        <dbReference type="Proteomes" id="UP000004835"/>
    </source>
</evidence>
<evidence type="ECO:0000313" key="1">
    <source>
        <dbReference type="EMBL" id="EGC70421.1"/>
    </source>
</evidence>
<reference evidence="1 2" key="1">
    <citation type="submission" date="2011-01" db="EMBL/GenBank/DDBJ databases">
        <authorList>
            <person name="Muzny D."/>
            <person name="Qin X."/>
            <person name="Deng J."/>
            <person name="Jiang H."/>
            <person name="Liu Y."/>
            <person name="Qu J."/>
            <person name="Song X.-Z."/>
            <person name="Zhang L."/>
            <person name="Thornton R."/>
            <person name="Coyle M."/>
            <person name="Francisco L."/>
            <person name="Jackson L."/>
            <person name="Javaid M."/>
            <person name="Korchina V."/>
            <person name="Kovar C."/>
            <person name="Mata R."/>
            <person name="Mathew T."/>
            <person name="Ngo R."/>
            <person name="Nguyen L."/>
            <person name="Nguyen N."/>
            <person name="Okwuonu G."/>
            <person name="Ongeri F."/>
            <person name="Pham C."/>
            <person name="Simmons D."/>
            <person name="Wilczek-Boney K."/>
            <person name="Hale W."/>
            <person name="Jakkamsetti A."/>
            <person name="Pham P."/>
            <person name="Ruth R."/>
            <person name="San Lucas F."/>
            <person name="Warren J."/>
            <person name="Zhang J."/>
            <person name="Zhao Z."/>
            <person name="Zhou C."/>
            <person name="Zhu D."/>
            <person name="Lee S."/>
            <person name="Bess C."/>
            <person name="Blankenburg K."/>
            <person name="Forbes L."/>
            <person name="Fu Q."/>
            <person name="Gubbala S."/>
            <person name="Hirani K."/>
            <person name="Jayaseelan J.C."/>
            <person name="Lara F."/>
            <person name="Munidasa M."/>
            <person name="Palculict T."/>
            <person name="Patil S."/>
            <person name="Pu L.-L."/>
            <person name="Saada N."/>
            <person name="Tang L."/>
            <person name="Weissenberger G."/>
            <person name="Zhu Y."/>
            <person name="Hemphill L."/>
            <person name="Shang Y."/>
            <person name="Youmans B."/>
            <person name="Ayvaz T."/>
            <person name="Ross M."/>
            <person name="Santibanez J."/>
            <person name="Aqrawi P."/>
            <person name="Gross S."/>
            <person name="Joshi V."/>
            <person name="Fowler G."/>
            <person name="Nazareth L."/>
            <person name="Reid J."/>
            <person name="Worley K."/>
            <person name="Petrosino J."/>
            <person name="Highlander S."/>
            <person name="Gibbs R."/>
        </authorList>
    </citation>
    <scope>NUCLEOTIDE SEQUENCE [LARGE SCALE GENOMIC DNA]</scope>
    <source>
        <strain evidence="1 2">ATCC 12755</strain>
    </source>
</reference>
<sequence>MNAYFDHFWQWYFFFSIQRRSSPKESTMTAYFSANFWSLSSY</sequence>
<protein>
    <submittedName>
        <fullName evidence="1">Uncharacterized protein</fullName>
    </submittedName>
</protein>